<name>A0ACB8TWG4_9APHY</name>
<comment type="caution">
    <text evidence="1">The sequence shown here is derived from an EMBL/GenBank/DDBJ whole genome shotgun (WGS) entry which is preliminary data.</text>
</comment>
<sequence>MSSFSSILRPLPAVRRAYSVYTKPGGGRFFNAAKSLTQSSSTNKTEVDATGTTSSTEPTTPGGIVEESKPSPPNVESKSTFASSPVGVNFAPFPVHPLVNPQDLKLHQFFSLHRPLLTLSQPVSSVFEPSTMPFTYPPALGAEAAGHGVIDEPPETSPESDADAARQLARALVSSRVGAALSWQETLKKLGLDESKVHAQEVSQAEAEFNVYLDSTKRKRRRKMKKHK</sequence>
<proteinExistence type="predicted"/>
<accession>A0ACB8TWG4</accession>
<protein>
    <submittedName>
        <fullName evidence="1">Uncharacterized protein</fullName>
    </submittedName>
</protein>
<keyword evidence="2" id="KW-1185">Reference proteome</keyword>
<organism evidence="1 2">
    <name type="scientific">Irpex rosettiformis</name>
    <dbReference type="NCBI Taxonomy" id="378272"/>
    <lineage>
        <taxon>Eukaryota</taxon>
        <taxon>Fungi</taxon>
        <taxon>Dikarya</taxon>
        <taxon>Basidiomycota</taxon>
        <taxon>Agaricomycotina</taxon>
        <taxon>Agaricomycetes</taxon>
        <taxon>Polyporales</taxon>
        <taxon>Irpicaceae</taxon>
        <taxon>Irpex</taxon>
    </lineage>
</organism>
<dbReference type="EMBL" id="MU274925">
    <property type="protein sequence ID" value="KAI0086189.1"/>
    <property type="molecule type" value="Genomic_DNA"/>
</dbReference>
<dbReference type="Proteomes" id="UP001055072">
    <property type="component" value="Unassembled WGS sequence"/>
</dbReference>
<gene>
    <name evidence="1" type="ORF">BDY19DRAFT_961793</name>
</gene>
<evidence type="ECO:0000313" key="2">
    <source>
        <dbReference type="Proteomes" id="UP001055072"/>
    </source>
</evidence>
<evidence type="ECO:0000313" key="1">
    <source>
        <dbReference type="EMBL" id="KAI0086189.1"/>
    </source>
</evidence>
<reference evidence="1" key="1">
    <citation type="journal article" date="2021" name="Environ. Microbiol.">
        <title>Gene family expansions and transcriptome signatures uncover fungal adaptations to wood decay.</title>
        <authorList>
            <person name="Hage H."/>
            <person name="Miyauchi S."/>
            <person name="Viragh M."/>
            <person name="Drula E."/>
            <person name="Min B."/>
            <person name="Chaduli D."/>
            <person name="Navarro D."/>
            <person name="Favel A."/>
            <person name="Norest M."/>
            <person name="Lesage-Meessen L."/>
            <person name="Balint B."/>
            <person name="Merenyi Z."/>
            <person name="de Eugenio L."/>
            <person name="Morin E."/>
            <person name="Martinez A.T."/>
            <person name="Baldrian P."/>
            <person name="Stursova M."/>
            <person name="Martinez M.J."/>
            <person name="Novotny C."/>
            <person name="Magnuson J.K."/>
            <person name="Spatafora J.W."/>
            <person name="Maurice S."/>
            <person name="Pangilinan J."/>
            <person name="Andreopoulos W."/>
            <person name="LaButti K."/>
            <person name="Hundley H."/>
            <person name="Na H."/>
            <person name="Kuo A."/>
            <person name="Barry K."/>
            <person name="Lipzen A."/>
            <person name="Henrissat B."/>
            <person name="Riley R."/>
            <person name="Ahrendt S."/>
            <person name="Nagy L.G."/>
            <person name="Grigoriev I.V."/>
            <person name="Martin F."/>
            <person name="Rosso M.N."/>
        </authorList>
    </citation>
    <scope>NUCLEOTIDE SEQUENCE</scope>
    <source>
        <strain evidence="1">CBS 384.51</strain>
    </source>
</reference>